<comment type="caution">
    <text evidence="1">The sequence shown here is derived from an EMBL/GenBank/DDBJ whole genome shotgun (WGS) entry which is preliminary data.</text>
</comment>
<gene>
    <name evidence="1" type="ORF">K0U00_21345</name>
</gene>
<keyword evidence="2" id="KW-1185">Reference proteome</keyword>
<organism evidence="1 2">
    <name type="scientific">Paenibacillus sepulcri</name>
    <dbReference type="NCBI Taxonomy" id="359917"/>
    <lineage>
        <taxon>Bacteria</taxon>
        <taxon>Bacillati</taxon>
        <taxon>Bacillota</taxon>
        <taxon>Bacilli</taxon>
        <taxon>Bacillales</taxon>
        <taxon>Paenibacillaceae</taxon>
        <taxon>Paenibacillus</taxon>
    </lineage>
</organism>
<dbReference type="EMBL" id="JAHZIK010000615">
    <property type="protein sequence ID" value="MBW7456588.1"/>
    <property type="molecule type" value="Genomic_DNA"/>
</dbReference>
<sequence length="110" mass="11737">MSPKRFILVGTMAFAISVGSSLWSSDTSSADPLGAIGTKMKYPPLAAPKQASAADDHFRKLLGATSDEEIYEALYNGNSLADIAAAHDADVQRIIDLQIAELTEQLDARL</sequence>
<feature type="non-terminal residue" evidence="1">
    <location>
        <position position="110"/>
    </location>
</feature>
<evidence type="ECO:0000313" key="2">
    <source>
        <dbReference type="Proteomes" id="UP001519887"/>
    </source>
</evidence>
<evidence type="ECO:0008006" key="3">
    <source>
        <dbReference type="Google" id="ProtNLM"/>
    </source>
</evidence>
<reference evidence="1 2" key="1">
    <citation type="submission" date="2021-07" db="EMBL/GenBank/DDBJ databases">
        <title>Paenibacillus radiodurans sp. nov., isolated from the southeastern edge of Tengger Desert.</title>
        <authorList>
            <person name="Zhang G."/>
        </authorList>
    </citation>
    <scope>NUCLEOTIDE SEQUENCE [LARGE SCALE GENOMIC DNA]</scope>
    <source>
        <strain evidence="1 2">CCM 7311</strain>
    </source>
</reference>
<proteinExistence type="predicted"/>
<protein>
    <recommendedName>
        <fullName evidence="3">LysM domain-containing protein</fullName>
    </recommendedName>
</protein>
<name>A0ABS7C6P9_9BACL</name>
<evidence type="ECO:0000313" key="1">
    <source>
        <dbReference type="EMBL" id="MBW7456588.1"/>
    </source>
</evidence>
<accession>A0ABS7C6P9</accession>
<dbReference type="Proteomes" id="UP001519887">
    <property type="component" value="Unassembled WGS sequence"/>
</dbReference>